<evidence type="ECO:0000313" key="5">
    <source>
        <dbReference type="EMBL" id="MDA0181571.1"/>
    </source>
</evidence>
<keyword evidence="3" id="KW-0812">Transmembrane</keyword>
<accession>A0A9X3NCR4</accession>
<feature type="transmembrane region" description="Helical" evidence="3">
    <location>
        <begin position="114"/>
        <end position="135"/>
    </location>
</feature>
<evidence type="ECO:0000256" key="3">
    <source>
        <dbReference type="SAM" id="Phobius"/>
    </source>
</evidence>
<keyword evidence="1 2" id="KW-0807">Transducer</keyword>
<dbReference type="Proteomes" id="UP001147653">
    <property type="component" value="Unassembled WGS sequence"/>
</dbReference>
<feature type="transmembrane region" description="Helical" evidence="3">
    <location>
        <begin position="21"/>
        <end position="37"/>
    </location>
</feature>
<dbReference type="InterPro" id="IPR004089">
    <property type="entry name" value="MCPsignal_dom"/>
</dbReference>
<feature type="domain" description="Methyl-accepting transducer" evidence="4">
    <location>
        <begin position="251"/>
        <end position="508"/>
    </location>
</feature>
<dbReference type="SMART" id="SM00283">
    <property type="entry name" value="MA"/>
    <property type="match status" value="1"/>
</dbReference>
<dbReference type="PROSITE" id="PS50111">
    <property type="entry name" value="CHEMOTAXIS_TRANSDUC_2"/>
    <property type="match status" value="1"/>
</dbReference>
<reference evidence="5" key="1">
    <citation type="submission" date="2022-10" db="EMBL/GenBank/DDBJ databases">
        <title>The WGS of Solirubrobacter phytolaccae KCTC 29190.</title>
        <authorList>
            <person name="Jiang Z."/>
        </authorList>
    </citation>
    <scope>NUCLEOTIDE SEQUENCE</scope>
    <source>
        <strain evidence="5">KCTC 29190</strain>
    </source>
</reference>
<dbReference type="Pfam" id="PF00015">
    <property type="entry name" value="MCPsignal"/>
    <property type="match status" value="1"/>
</dbReference>
<dbReference type="SUPFAM" id="SSF58104">
    <property type="entry name" value="Methyl-accepting chemotaxis protein (MCP) signaling domain"/>
    <property type="match status" value="1"/>
</dbReference>
<dbReference type="PANTHER" id="PTHR32089:SF114">
    <property type="entry name" value="METHYL-ACCEPTING CHEMOTAXIS PROTEIN MCPB"/>
    <property type="match status" value="1"/>
</dbReference>
<feature type="transmembrane region" description="Helical" evidence="3">
    <location>
        <begin position="92"/>
        <end position="109"/>
    </location>
</feature>
<evidence type="ECO:0000259" key="4">
    <source>
        <dbReference type="PROSITE" id="PS50111"/>
    </source>
</evidence>
<organism evidence="5 6">
    <name type="scientific">Solirubrobacter phytolaccae</name>
    <dbReference type="NCBI Taxonomy" id="1404360"/>
    <lineage>
        <taxon>Bacteria</taxon>
        <taxon>Bacillati</taxon>
        <taxon>Actinomycetota</taxon>
        <taxon>Thermoleophilia</taxon>
        <taxon>Solirubrobacterales</taxon>
        <taxon>Solirubrobacteraceae</taxon>
        <taxon>Solirubrobacter</taxon>
    </lineage>
</organism>
<keyword evidence="3" id="KW-0472">Membrane</keyword>
<comment type="caution">
    <text evidence="5">The sequence shown here is derived from an EMBL/GenBank/DDBJ whole genome shotgun (WGS) entry which is preliminary data.</text>
</comment>
<dbReference type="PANTHER" id="PTHR32089">
    <property type="entry name" value="METHYL-ACCEPTING CHEMOTAXIS PROTEIN MCPB"/>
    <property type="match status" value="1"/>
</dbReference>
<proteinExistence type="predicted"/>
<feature type="transmembrane region" description="Helical" evidence="3">
    <location>
        <begin position="43"/>
        <end position="61"/>
    </location>
</feature>
<protein>
    <submittedName>
        <fullName evidence="5">Methyl-accepting chemotaxis protein</fullName>
    </submittedName>
</protein>
<dbReference type="EMBL" id="JAPDDP010000023">
    <property type="protein sequence ID" value="MDA0181571.1"/>
    <property type="molecule type" value="Genomic_DNA"/>
</dbReference>
<name>A0A9X3NCR4_9ACTN</name>
<evidence type="ECO:0000256" key="1">
    <source>
        <dbReference type="ARBA" id="ARBA00023224"/>
    </source>
</evidence>
<feature type="transmembrane region" description="Helical" evidence="3">
    <location>
        <begin position="68"/>
        <end position="86"/>
    </location>
</feature>
<evidence type="ECO:0000256" key="2">
    <source>
        <dbReference type="PROSITE-ProRule" id="PRU00284"/>
    </source>
</evidence>
<dbReference type="AlphaFoldDB" id="A0A9X3NCR4"/>
<dbReference type="GO" id="GO:0007165">
    <property type="term" value="P:signal transduction"/>
    <property type="evidence" value="ECO:0007669"/>
    <property type="project" value="UniProtKB-KW"/>
</dbReference>
<dbReference type="Gene3D" id="1.10.287.950">
    <property type="entry name" value="Methyl-accepting chemotaxis protein"/>
    <property type="match status" value="1"/>
</dbReference>
<sequence>METVPTPDEQLTDVRRSADRLLSLLLVLHFPAAVGLAALHGTWVVSVLVAGLVSGGAYLIAQRAPGAFSTRVFIALSFPAYGALFVSQTHGLIEMHFYFFASLAFLLVYRDWRIVLVAAGGIAVHHLGFMVLQNAGAPLWVMPEDHLSLGMVVLHATFVVFESGVLIVLSRSMEAETLAVAKLRVDEAAERAQLAVLASALERRDLTAVGGSGAGAAALLSTGIGQVATLVETIQSTALEISATSGEVSQASADSERSSEEIAGAVNMVATVTERQARLVLEAGEAAGEAASAVDRARGAAESAAEAASAALSDAERGMATADDARVAMSAVEESAAAIMDASGALVRRSAEITGFVGTITAIAEQTNLLALNAAIEAARAGESGKGFAVVADEVRKLAEESAEAAGSTSEIINDIGRMTERVAKLAGEGASRTEKSVATVARSRGEFEDIASSARSVAERVSVITGASVEAARYAEDTRGRMSELATLAESSSATTQEVAASTQQTAATAGALSASAARLDSAADALKDLVVQFTVAR</sequence>
<feature type="transmembrane region" description="Helical" evidence="3">
    <location>
        <begin position="147"/>
        <end position="169"/>
    </location>
</feature>
<evidence type="ECO:0000313" key="6">
    <source>
        <dbReference type="Proteomes" id="UP001147653"/>
    </source>
</evidence>
<dbReference type="GO" id="GO:0016020">
    <property type="term" value="C:membrane"/>
    <property type="evidence" value="ECO:0007669"/>
    <property type="project" value="InterPro"/>
</dbReference>
<dbReference type="RefSeq" id="WP_270025904.1">
    <property type="nucleotide sequence ID" value="NZ_JAPDDP010000023.1"/>
</dbReference>
<keyword evidence="6" id="KW-1185">Reference proteome</keyword>
<gene>
    <name evidence="5" type="ORF">OJ997_14800</name>
</gene>
<keyword evidence="3" id="KW-1133">Transmembrane helix</keyword>